<feature type="transmembrane region" description="Helical" evidence="3">
    <location>
        <begin position="144"/>
        <end position="162"/>
    </location>
</feature>
<dbReference type="GO" id="GO:0006355">
    <property type="term" value="P:regulation of DNA-templated transcription"/>
    <property type="evidence" value="ECO:0007669"/>
    <property type="project" value="InterPro"/>
</dbReference>
<evidence type="ECO:0000313" key="5">
    <source>
        <dbReference type="EMBL" id="TDK31570.1"/>
    </source>
</evidence>
<dbReference type="RefSeq" id="WP_133393592.1">
    <property type="nucleotide sequence ID" value="NZ_SMTG01000003.1"/>
</dbReference>
<reference evidence="5 6" key="1">
    <citation type="submission" date="2019-03" db="EMBL/GenBank/DDBJ databases">
        <title>Luteimonas zhaokaii sp.nov., isolated from the rectal contents of Plateau pika in Yushu, Qinghai Province, China.</title>
        <authorList>
            <person name="Zhang G."/>
        </authorList>
    </citation>
    <scope>NUCLEOTIDE SEQUENCE [LARGE SCALE GENOMIC DNA]</scope>
    <source>
        <strain evidence="5 6">THG-MD21</strain>
    </source>
</reference>
<dbReference type="SUPFAM" id="SSF48452">
    <property type="entry name" value="TPR-like"/>
    <property type="match status" value="2"/>
</dbReference>
<dbReference type="EMBL" id="SMTG01000003">
    <property type="protein sequence ID" value="TDK31570.1"/>
    <property type="molecule type" value="Genomic_DNA"/>
</dbReference>
<dbReference type="SUPFAM" id="SSF46894">
    <property type="entry name" value="C-terminal effector domain of the bipartite response regulators"/>
    <property type="match status" value="1"/>
</dbReference>
<evidence type="ECO:0000313" key="6">
    <source>
        <dbReference type="Proteomes" id="UP000295543"/>
    </source>
</evidence>
<dbReference type="InterPro" id="IPR011990">
    <property type="entry name" value="TPR-like_helical_dom_sf"/>
</dbReference>
<keyword evidence="3" id="KW-0472">Membrane</keyword>
<dbReference type="GO" id="GO:0000160">
    <property type="term" value="P:phosphorelay signal transduction system"/>
    <property type="evidence" value="ECO:0007669"/>
    <property type="project" value="InterPro"/>
</dbReference>
<dbReference type="Proteomes" id="UP000295543">
    <property type="component" value="Unassembled WGS sequence"/>
</dbReference>
<dbReference type="PROSITE" id="PS51755">
    <property type="entry name" value="OMPR_PHOB"/>
    <property type="match status" value="1"/>
</dbReference>
<dbReference type="SMART" id="SM00862">
    <property type="entry name" value="Trans_reg_C"/>
    <property type="match status" value="1"/>
</dbReference>
<keyword evidence="1 2" id="KW-0238">DNA-binding</keyword>
<dbReference type="Gene3D" id="1.10.10.10">
    <property type="entry name" value="Winged helix-like DNA-binding domain superfamily/Winged helix DNA-binding domain"/>
    <property type="match status" value="1"/>
</dbReference>
<evidence type="ECO:0000256" key="2">
    <source>
        <dbReference type="PROSITE-ProRule" id="PRU01091"/>
    </source>
</evidence>
<feature type="DNA-binding region" description="OmpR/PhoB-type" evidence="2">
    <location>
        <begin position="2"/>
        <end position="100"/>
    </location>
</feature>
<evidence type="ECO:0000256" key="1">
    <source>
        <dbReference type="ARBA" id="ARBA00023125"/>
    </source>
</evidence>
<dbReference type="CDD" id="cd00383">
    <property type="entry name" value="trans_reg_C"/>
    <property type="match status" value="1"/>
</dbReference>
<feature type="domain" description="OmpR/PhoB-type" evidence="4">
    <location>
        <begin position="2"/>
        <end position="100"/>
    </location>
</feature>
<evidence type="ECO:0000259" key="4">
    <source>
        <dbReference type="PROSITE" id="PS51755"/>
    </source>
</evidence>
<comment type="caution">
    <text evidence="5">The sequence shown here is derived from an EMBL/GenBank/DDBJ whole genome shotgun (WGS) entry which is preliminary data.</text>
</comment>
<dbReference type="Gene3D" id="1.25.40.10">
    <property type="entry name" value="Tetratricopeptide repeat domain"/>
    <property type="match status" value="1"/>
</dbReference>
<keyword evidence="3" id="KW-1133">Transmembrane helix</keyword>
<dbReference type="InterPro" id="IPR001867">
    <property type="entry name" value="OmpR/PhoB-type_DNA-bd"/>
</dbReference>
<dbReference type="OrthoDB" id="9149639at2"/>
<dbReference type="GO" id="GO:0003677">
    <property type="term" value="F:DNA binding"/>
    <property type="evidence" value="ECO:0007669"/>
    <property type="project" value="UniProtKB-UniRule"/>
</dbReference>
<accession>A0A4R5UAM9</accession>
<dbReference type="InterPro" id="IPR036388">
    <property type="entry name" value="WH-like_DNA-bd_sf"/>
</dbReference>
<organism evidence="5 6">
    <name type="scientific">Luteimonas terrae</name>
    <dbReference type="NCBI Taxonomy" id="1530191"/>
    <lineage>
        <taxon>Bacteria</taxon>
        <taxon>Pseudomonadati</taxon>
        <taxon>Pseudomonadota</taxon>
        <taxon>Gammaproteobacteria</taxon>
        <taxon>Lysobacterales</taxon>
        <taxon>Lysobacteraceae</taxon>
        <taxon>Luteimonas</taxon>
    </lineage>
</organism>
<keyword evidence="3" id="KW-0812">Transmembrane</keyword>
<keyword evidence="6" id="KW-1185">Reference proteome</keyword>
<name>A0A4R5UAM9_9GAMM</name>
<dbReference type="AlphaFoldDB" id="A0A4R5UAM9"/>
<evidence type="ECO:0000256" key="3">
    <source>
        <dbReference type="SAM" id="Phobius"/>
    </source>
</evidence>
<proteinExistence type="predicted"/>
<dbReference type="Pfam" id="PF00486">
    <property type="entry name" value="Trans_reg_C"/>
    <property type="match status" value="1"/>
</dbReference>
<dbReference type="InterPro" id="IPR016032">
    <property type="entry name" value="Sig_transdc_resp-reg_C-effctor"/>
</dbReference>
<sequence length="780" mass="84756">MPNTYRFSEYLLDCDARELRRDGVALVVPARVFACLQHLLEHRERAVARDELAMAVFARDNVSDAQLSQIILRARRAVGDDGQDQRVIRTVPSFGFRWVAEVTPLGSVDAAASPEPDVAGATVASPEQAAAPVRTPRPLAGVRFALLCFAALAVGAATWWWATATPQDIAPIQPGAGAVIVLPTELEQTADVAWARLGLMDFIGDRLRRAGLPVAASESVLSLMHGHTGERIEPARLREEVAGDWVVHSRAMRRGPGWRVEITADGRDDASRHAFGEHEDLLRAADQACGRLLAALGRSASGPDVDASLGERLQRAQAALLSNELEAARRILAEAPAAQRNDPLLRLRLAQVDFRAGLYPDVRDAAERLLHSDAASTPLFRAQVLMLQAGVDRRLDRREPAERGYTEVLALLGPAGDIVLRGEALNGRGMVRSLLGHYDSALEDLGQARILAVRTGDPLAVARVDASLGFLEKVRGRPAQAAEYIAGTLGEFRRFGAIYELVSMSVALAETRLLLLQPDEARASIEQAWALRARISDPSQLTNIALGRAEVMVRQGAFSEAEAMLQSHATGPTLTSDLHRADALRVEMAWRRGDAVAAVRMADRVLADWQSDARSERLFRMRWMRHQAALEAGLPLRADDAPKPASEHTGYAWDWLLVAMTAQAQRRDADAGRAYRIAMTRAEQDGVPEEVGQAAYAGTVWLLAHGDRAEATAVVGRIAPWARQDFDLALLQTRLLHALGQSDAWTAALRDARRLAGERIIPVALLTPPVPPPSADAAGR</sequence>
<gene>
    <name evidence="5" type="ORF">E2F49_08985</name>
</gene>
<protein>
    <recommendedName>
        <fullName evidence="4">OmpR/PhoB-type domain-containing protein</fullName>
    </recommendedName>
</protein>